<gene>
    <name evidence="2" type="ORF">Q5H94_08115</name>
</gene>
<protein>
    <submittedName>
        <fullName evidence="2">MaoC family dehydratase N-terminal domain-containing protein</fullName>
    </submittedName>
</protein>
<sequence length="164" mass="17319">MAISEDIKATAADLQPHVDRLRTRIGTIGPGVSRRIEVGALVKFAHATGQTDPLYIDEAAAAKGPFGAIIAAPTYVSTFCAETMAGLLTFDLPLSMFLHTDDAVDLGVPIRAGDVISGEARYAEAYLREGRAGPLLFQIAEMTLSNQDGARVATVRVGSVSFDP</sequence>
<dbReference type="SUPFAM" id="SSF54637">
    <property type="entry name" value="Thioesterase/thiol ester dehydrase-isomerase"/>
    <property type="match status" value="1"/>
</dbReference>
<evidence type="ECO:0000259" key="1">
    <source>
        <dbReference type="Pfam" id="PF13452"/>
    </source>
</evidence>
<dbReference type="InterPro" id="IPR029069">
    <property type="entry name" value="HotDog_dom_sf"/>
</dbReference>
<name>A0ABT8ZXL1_9SPHN</name>
<accession>A0ABT8ZXL1</accession>
<keyword evidence="3" id="KW-1185">Reference proteome</keyword>
<dbReference type="Gene3D" id="3.10.129.10">
    <property type="entry name" value="Hotdog Thioesterase"/>
    <property type="match status" value="1"/>
</dbReference>
<evidence type="ECO:0000313" key="2">
    <source>
        <dbReference type="EMBL" id="MDO7842289.1"/>
    </source>
</evidence>
<reference evidence="2" key="1">
    <citation type="submission" date="2023-07" db="EMBL/GenBank/DDBJ databases">
        <authorList>
            <person name="Kim M.K."/>
        </authorList>
    </citation>
    <scope>NUCLEOTIDE SEQUENCE</scope>
    <source>
        <strain evidence="2">CA1-15</strain>
    </source>
</reference>
<dbReference type="EMBL" id="JAUQSZ010000004">
    <property type="protein sequence ID" value="MDO7842289.1"/>
    <property type="molecule type" value="Genomic_DNA"/>
</dbReference>
<proteinExistence type="predicted"/>
<dbReference type="CDD" id="cd03441">
    <property type="entry name" value="R_hydratase_like"/>
    <property type="match status" value="1"/>
</dbReference>
<comment type="caution">
    <text evidence="2">The sequence shown here is derived from an EMBL/GenBank/DDBJ whole genome shotgun (WGS) entry which is preliminary data.</text>
</comment>
<dbReference type="Pfam" id="PF13452">
    <property type="entry name" value="FAS1_DH_region"/>
    <property type="match status" value="1"/>
</dbReference>
<dbReference type="RefSeq" id="WP_304560756.1">
    <property type="nucleotide sequence ID" value="NZ_JAUQSZ010000004.1"/>
</dbReference>
<dbReference type="Proteomes" id="UP001176468">
    <property type="component" value="Unassembled WGS sequence"/>
</dbReference>
<evidence type="ECO:0000313" key="3">
    <source>
        <dbReference type="Proteomes" id="UP001176468"/>
    </source>
</evidence>
<feature type="domain" description="FAS1-like dehydratase" evidence="1">
    <location>
        <begin position="31"/>
        <end position="154"/>
    </location>
</feature>
<dbReference type="InterPro" id="IPR039569">
    <property type="entry name" value="FAS1-like_DH_region"/>
</dbReference>
<organism evidence="2 3">
    <name type="scientific">Sphingomonas immobilis</name>
    <dbReference type="NCBI Taxonomy" id="3063997"/>
    <lineage>
        <taxon>Bacteria</taxon>
        <taxon>Pseudomonadati</taxon>
        <taxon>Pseudomonadota</taxon>
        <taxon>Alphaproteobacteria</taxon>
        <taxon>Sphingomonadales</taxon>
        <taxon>Sphingomonadaceae</taxon>
        <taxon>Sphingomonas</taxon>
    </lineage>
</organism>